<feature type="region of interest" description="Disordered" evidence="1">
    <location>
        <begin position="93"/>
        <end position="150"/>
    </location>
</feature>
<feature type="compositionally biased region" description="Polar residues" evidence="1">
    <location>
        <begin position="123"/>
        <end position="137"/>
    </location>
</feature>
<feature type="compositionally biased region" description="Polar residues" evidence="1">
    <location>
        <begin position="98"/>
        <end position="107"/>
    </location>
</feature>
<keyword evidence="3" id="KW-1185">Reference proteome</keyword>
<protein>
    <submittedName>
        <fullName evidence="2">Uncharacterized protein</fullName>
    </submittedName>
</protein>
<dbReference type="AlphaFoldDB" id="A0AAW1PQB2"/>
<organism evidence="2 3">
    <name type="scientific">Symbiochloris irregularis</name>
    <dbReference type="NCBI Taxonomy" id="706552"/>
    <lineage>
        <taxon>Eukaryota</taxon>
        <taxon>Viridiplantae</taxon>
        <taxon>Chlorophyta</taxon>
        <taxon>core chlorophytes</taxon>
        <taxon>Trebouxiophyceae</taxon>
        <taxon>Trebouxiales</taxon>
        <taxon>Trebouxiaceae</taxon>
        <taxon>Symbiochloris</taxon>
    </lineage>
</organism>
<sequence length="150" mass="16242">MFACYEVTCGPEGWACAPTAETLCNESVSAAQFQSVDILTATGNEEHLIQAVSFSSAGPAGNGAGKQSSFEYFPVHYSQTQTQAETQALWPGPIAWNDSFSTNSMPQQLDGWPSRLGPHPRPQLNTGTPQAVTSNQMRMKPPNHRQASRQ</sequence>
<evidence type="ECO:0000313" key="3">
    <source>
        <dbReference type="Proteomes" id="UP001465755"/>
    </source>
</evidence>
<name>A0AAW1PQB2_9CHLO</name>
<evidence type="ECO:0000313" key="2">
    <source>
        <dbReference type="EMBL" id="KAK9810652.1"/>
    </source>
</evidence>
<dbReference type="EMBL" id="JALJOQ010000015">
    <property type="protein sequence ID" value="KAK9810652.1"/>
    <property type="molecule type" value="Genomic_DNA"/>
</dbReference>
<evidence type="ECO:0000256" key="1">
    <source>
        <dbReference type="SAM" id="MobiDB-lite"/>
    </source>
</evidence>
<proteinExistence type="predicted"/>
<accession>A0AAW1PQB2</accession>
<comment type="caution">
    <text evidence="2">The sequence shown here is derived from an EMBL/GenBank/DDBJ whole genome shotgun (WGS) entry which is preliminary data.</text>
</comment>
<gene>
    <name evidence="2" type="ORF">WJX73_007700</name>
</gene>
<reference evidence="2 3" key="1">
    <citation type="journal article" date="2024" name="Nat. Commun.">
        <title>Phylogenomics reveals the evolutionary origins of lichenization in chlorophyte algae.</title>
        <authorList>
            <person name="Puginier C."/>
            <person name="Libourel C."/>
            <person name="Otte J."/>
            <person name="Skaloud P."/>
            <person name="Haon M."/>
            <person name="Grisel S."/>
            <person name="Petersen M."/>
            <person name="Berrin J.G."/>
            <person name="Delaux P.M."/>
            <person name="Dal Grande F."/>
            <person name="Keller J."/>
        </authorList>
    </citation>
    <scope>NUCLEOTIDE SEQUENCE [LARGE SCALE GENOMIC DNA]</scope>
    <source>
        <strain evidence="2 3">SAG 2036</strain>
    </source>
</reference>
<feature type="compositionally biased region" description="Basic residues" evidence="1">
    <location>
        <begin position="141"/>
        <end position="150"/>
    </location>
</feature>
<dbReference type="Proteomes" id="UP001465755">
    <property type="component" value="Unassembled WGS sequence"/>
</dbReference>